<evidence type="ECO:0000313" key="4">
    <source>
        <dbReference type="EMBL" id="MBB5888413.1"/>
    </source>
</evidence>
<name>A0A841C6H7_9LACT</name>
<dbReference type="PANTHER" id="PTHR43479:SF7">
    <property type="entry name" value="TETR-FAMILY TRANSCRIPTIONAL REGULATOR"/>
    <property type="match status" value="1"/>
</dbReference>
<gene>
    <name evidence="4" type="ORF">HNQ37_001312</name>
</gene>
<dbReference type="GO" id="GO:0003677">
    <property type="term" value="F:DNA binding"/>
    <property type="evidence" value="ECO:0007669"/>
    <property type="project" value="UniProtKB-UniRule"/>
</dbReference>
<evidence type="ECO:0000256" key="2">
    <source>
        <dbReference type="PROSITE-ProRule" id="PRU00335"/>
    </source>
</evidence>
<evidence type="ECO:0000256" key="1">
    <source>
        <dbReference type="ARBA" id="ARBA00023125"/>
    </source>
</evidence>
<organism evidence="4 5">
    <name type="scientific">Lactovum miscens</name>
    <dbReference type="NCBI Taxonomy" id="190387"/>
    <lineage>
        <taxon>Bacteria</taxon>
        <taxon>Bacillati</taxon>
        <taxon>Bacillota</taxon>
        <taxon>Bacilli</taxon>
        <taxon>Lactobacillales</taxon>
        <taxon>Streptococcaceae</taxon>
        <taxon>Lactovum</taxon>
    </lineage>
</organism>
<reference evidence="4 5" key="1">
    <citation type="submission" date="2020-08" db="EMBL/GenBank/DDBJ databases">
        <title>Genomic Encyclopedia of Type Strains, Phase IV (KMG-IV): sequencing the most valuable type-strain genomes for metagenomic binning, comparative biology and taxonomic classification.</title>
        <authorList>
            <person name="Goeker M."/>
        </authorList>
    </citation>
    <scope>NUCLEOTIDE SEQUENCE [LARGE SCALE GENOMIC DNA]</scope>
    <source>
        <strain evidence="4 5">DSM 14925</strain>
    </source>
</reference>
<dbReference type="PANTHER" id="PTHR43479">
    <property type="entry name" value="ACREF/ENVCD OPERON REPRESSOR-RELATED"/>
    <property type="match status" value="1"/>
</dbReference>
<proteinExistence type="predicted"/>
<protein>
    <submittedName>
        <fullName evidence="4">AcrR family transcriptional regulator</fullName>
    </submittedName>
</protein>
<sequence>MKNDMRRDRTKRLLRDAMTELLGEKSFDQITTSELVKRAGISRSGFYTHYSDKYDMIEFYQQILFNTIQYVFEKNKGNLRETLLETYEFLNNNEIYAALLSENGSKEIHNFILQKLTNLIEETVYPFLDSRKGAGKVGDTYAKIYFANAVFGLTQAWIRRNRKETPAEMANLFVTLVGSEVVR</sequence>
<keyword evidence="5" id="KW-1185">Reference proteome</keyword>
<dbReference type="Gene3D" id="1.10.357.10">
    <property type="entry name" value="Tetracycline Repressor, domain 2"/>
    <property type="match status" value="1"/>
</dbReference>
<dbReference type="Pfam" id="PF00440">
    <property type="entry name" value="TetR_N"/>
    <property type="match status" value="1"/>
</dbReference>
<accession>A0A841C6H7</accession>
<feature type="domain" description="HTH tetR-type" evidence="3">
    <location>
        <begin position="8"/>
        <end position="68"/>
    </location>
</feature>
<dbReference type="Proteomes" id="UP000562464">
    <property type="component" value="Unassembled WGS sequence"/>
</dbReference>
<dbReference type="RefSeq" id="WP_183540433.1">
    <property type="nucleotide sequence ID" value="NZ_DASWOY010000021.1"/>
</dbReference>
<dbReference type="SUPFAM" id="SSF46689">
    <property type="entry name" value="Homeodomain-like"/>
    <property type="match status" value="1"/>
</dbReference>
<dbReference type="InterPro" id="IPR039532">
    <property type="entry name" value="TetR_C_Firmicutes"/>
</dbReference>
<keyword evidence="1 2" id="KW-0238">DNA-binding</keyword>
<dbReference type="AlphaFoldDB" id="A0A841C6H7"/>
<evidence type="ECO:0000259" key="3">
    <source>
        <dbReference type="PROSITE" id="PS50977"/>
    </source>
</evidence>
<dbReference type="PROSITE" id="PS50977">
    <property type="entry name" value="HTH_TETR_2"/>
    <property type="match status" value="1"/>
</dbReference>
<comment type="caution">
    <text evidence="4">The sequence shown here is derived from an EMBL/GenBank/DDBJ whole genome shotgun (WGS) entry which is preliminary data.</text>
</comment>
<dbReference type="EMBL" id="JACHHV010000024">
    <property type="protein sequence ID" value="MBB5888413.1"/>
    <property type="molecule type" value="Genomic_DNA"/>
</dbReference>
<dbReference type="Pfam" id="PF14278">
    <property type="entry name" value="TetR_C_8"/>
    <property type="match status" value="1"/>
</dbReference>
<dbReference type="InterPro" id="IPR001647">
    <property type="entry name" value="HTH_TetR"/>
</dbReference>
<dbReference type="PRINTS" id="PR00455">
    <property type="entry name" value="HTHTETR"/>
</dbReference>
<evidence type="ECO:0000313" key="5">
    <source>
        <dbReference type="Proteomes" id="UP000562464"/>
    </source>
</evidence>
<dbReference type="InterPro" id="IPR009057">
    <property type="entry name" value="Homeodomain-like_sf"/>
</dbReference>
<feature type="DNA-binding region" description="H-T-H motif" evidence="2">
    <location>
        <begin position="31"/>
        <end position="50"/>
    </location>
</feature>
<dbReference type="InterPro" id="IPR050624">
    <property type="entry name" value="HTH-type_Tx_Regulator"/>
</dbReference>